<dbReference type="AlphaFoldDB" id="A0A2P8E664"/>
<dbReference type="Proteomes" id="UP000240708">
    <property type="component" value="Unassembled WGS sequence"/>
</dbReference>
<dbReference type="EMBL" id="PYGF01000004">
    <property type="protein sequence ID" value="PSL04962.1"/>
    <property type="molecule type" value="Genomic_DNA"/>
</dbReference>
<keyword evidence="2" id="KW-1185">Reference proteome</keyword>
<protein>
    <submittedName>
        <fullName evidence="1">Uncharacterized protein</fullName>
    </submittedName>
</protein>
<gene>
    <name evidence="1" type="ORF">CLV48_104136</name>
</gene>
<proteinExistence type="predicted"/>
<comment type="caution">
    <text evidence="1">The sequence shown here is derived from an EMBL/GenBank/DDBJ whole genome shotgun (WGS) entry which is preliminary data.</text>
</comment>
<dbReference type="OrthoDB" id="799583at2"/>
<name>A0A2P8E664_9BACT</name>
<sequence>MLTKSQVKRILEKLPEEFSLDELLEKLILIQKVERGLKDSNENKIISEEDLKEIIVNPLVESITGVIPSKTDAEVKSEYEAYLRKKYD</sequence>
<reference evidence="1 2" key="1">
    <citation type="submission" date="2018-03" db="EMBL/GenBank/DDBJ databases">
        <title>Genomic Encyclopedia of Archaeal and Bacterial Type Strains, Phase II (KMG-II): from individual species to whole genera.</title>
        <authorList>
            <person name="Goeker M."/>
        </authorList>
    </citation>
    <scope>NUCLEOTIDE SEQUENCE [LARGE SCALE GENOMIC DNA]</scope>
    <source>
        <strain evidence="1 2">DSM 28057</strain>
    </source>
</reference>
<organism evidence="1 2">
    <name type="scientific">Cecembia rubra</name>
    <dbReference type="NCBI Taxonomy" id="1485585"/>
    <lineage>
        <taxon>Bacteria</taxon>
        <taxon>Pseudomonadati</taxon>
        <taxon>Bacteroidota</taxon>
        <taxon>Cytophagia</taxon>
        <taxon>Cytophagales</taxon>
        <taxon>Cyclobacteriaceae</taxon>
        <taxon>Cecembia</taxon>
    </lineage>
</organism>
<accession>A0A2P8E664</accession>
<evidence type="ECO:0000313" key="1">
    <source>
        <dbReference type="EMBL" id="PSL04962.1"/>
    </source>
</evidence>
<dbReference type="RefSeq" id="WP_106567006.1">
    <property type="nucleotide sequence ID" value="NZ_PYGF01000004.1"/>
</dbReference>
<evidence type="ECO:0000313" key="2">
    <source>
        <dbReference type="Proteomes" id="UP000240708"/>
    </source>
</evidence>